<organism evidence="2 3">
    <name type="scientific">Caulobacter vibrioides OR37</name>
    <dbReference type="NCBI Taxonomy" id="1292034"/>
    <lineage>
        <taxon>Bacteria</taxon>
        <taxon>Pseudomonadati</taxon>
        <taxon>Pseudomonadota</taxon>
        <taxon>Alphaproteobacteria</taxon>
        <taxon>Caulobacterales</taxon>
        <taxon>Caulobacteraceae</taxon>
        <taxon>Caulobacter</taxon>
    </lineage>
</organism>
<dbReference type="AlphaFoldDB" id="R0EQG2"/>
<dbReference type="RefSeq" id="WP_004616525.1">
    <property type="nucleotide sequence ID" value="NZ_APMP01000003.1"/>
</dbReference>
<protein>
    <recommendedName>
        <fullName evidence="1">STAS domain-containing protein</fullName>
    </recommendedName>
</protein>
<keyword evidence="3" id="KW-1185">Reference proteome</keyword>
<reference evidence="2 3" key="1">
    <citation type="journal article" date="2013" name="Genome Announc.">
        <title>Draft Genome Sequence for Caulobacter sp. Strain OR37, a Bacterium Tolerant to Heavy Metals.</title>
        <authorList>
            <person name="Utturkar S.M."/>
            <person name="Bollmann A."/>
            <person name="Brzoska R.M."/>
            <person name="Klingeman D.M."/>
            <person name="Epstein S.E."/>
            <person name="Palumbo A.V."/>
            <person name="Brown S.D."/>
        </authorList>
    </citation>
    <scope>NUCLEOTIDE SEQUENCE [LARGE SCALE GENOMIC DNA]</scope>
    <source>
        <strain evidence="2 3">OR37</strain>
    </source>
</reference>
<comment type="caution">
    <text evidence="2">The sequence shown here is derived from an EMBL/GenBank/DDBJ whole genome shotgun (WGS) entry which is preliminary data.</text>
</comment>
<dbReference type="SUPFAM" id="SSF52091">
    <property type="entry name" value="SpoIIaa-like"/>
    <property type="match status" value="1"/>
</dbReference>
<dbReference type="InterPro" id="IPR036513">
    <property type="entry name" value="STAS_dom_sf"/>
</dbReference>
<accession>R0EQG2</accession>
<evidence type="ECO:0000313" key="2">
    <source>
        <dbReference type="EMBL" id="ENZ83242.1"/>
    </source>
</evidence>
<dbReference type="InterPro" id="IPR058548">
    <property type="entry name" value="MlaB-like_STAS"/>
</dbReference>
<dbReference type="PROSITE" id="PS50801">
    <property type="entry name" value="STAS"/>
    <property type="match status" value="1"/>
</dbReference>
<gene>
    <name evidence="2" type="ORF">OR37_01017</name>
</gene>
<sequence length="107" mass="11546">MATSREVDFRVELCGDLSLPSIGEAHDKILAAFDQDLPIVIDLERVEDADLTLVQLVEAARKSADRRGRSLSLSAPASGPTRAVLERGGFLGAPDRAAFWLQDTVTP</sequence>
<evidence type="ECO:0000313" key="3">
    <source>
        <dbReference type="Proteomes" id="UP000013063"/>
    </source>
</evidence>
<proteinExistence type="predicted"/>
<feature type="domain" description="STAS" evidence="1">
    <location>
        <begin position="11"/>
        <end position="107"/>
    </location>
</feature>
<dbReference type="InterPro" id="IPR002645">
    <property type="entry name" value="STAS_dom"/>
</dbReference>
<dbReference type="Pfam" id="PF13466">
    <property type="entry name" value="STAS_2"/>
    <property type="match status" value="1"/>
</dbReference>
<dbReference type="EMBL" id="APMP01000003">
    <property type="protein sequence ID" value="ENZ83242.1"/>
    <property type="molecule type" value="Genomic_DNA"/>
</dbReference>
<dbReference type="eggNOG" id="ENOG5033DPZ">
    <property type="taxonomic scope" value="Bacteria"/>
</dbReference>
<name>R0EQG2_CAUVI</name>
<dbReference type="STRING" id="1292034.OR37_01017"/>
<dbReference type="PATRIC" id="fig|1292034.3.peg.1009"/>
<evidence type="ECO:0000259" key="1">
    <source>
        <dbReference type="PROSITE" id="PS50801"/>
    </source>
</evidence>
<dbReference type="Gene3D" id="3.30.750.24">
    <property type="entry name" value="STAS domain"/>
    <property type="match status" value="1"/>
</dbReference>
<dbReference type="Proteomes" id="UP000013063">
    <property type="component" value="Unassembled WGS sequence"/>
</dbReference>